<dbReference type="Pfam" id="PF07999">
    <property type="entry name" value="RHSP"/>
    <property type="match status" value="1"/>
</dbReference>
<dbReference type="VEuPathDB" id="TriTrypDB:C4B63_119g24"/>
<evidence type="ECO:0000259" key="1">
    <source>
        <dbReference type="Pfam" id="PF07999"/>
    </source>
</evidence>
<comment type="caution">
    <text evidence="2">The sequence shown here is derived from an EMBL/GenBank/DDBJ whole genome shotgun (WGS) entry which is preliminary data.</text>
</comment>
<dbReference type="VEuPathDB" id="TriTrypDB:TcCL_NonESM09666"/>
<accession>A0A2V2WHG8</accession>
<gene>
    <name evidence="2" type="ORF">C3747_106g57</name>
</gene>
<dbReference type="VEuPathDB" id="TriTrypDB:C3747_106g57"/>
<dbReference type="EMBL" id="PRFC01000106">
    <property type="protein sequence ID" value="PWV07069.1"/>
    <property type="molecule type" value="Genomic_DNA"/>
</dbReference>
<sequence length="271" mass="30634">MVEKHMEKVGPIPRHIFDEKIYIDRLGAVNGALLAIKDTDVGKNFALGGEEKWYSEDPSHKLVKIVRVKTVEGAELFLNASICADIGFRIADRLEKKMGAKDLLLLILGSRGALASRALEQLGLRVFMYGELVCALVEELKELRPPERNEAQDSVLKVNHQGHPTRTVGLGKLEGGVTRIPMEYGVLYLPKVENFPLVDGFFFMESPRRTLVGLRMTTTGDHHTIPSTVRQFNERMESYFNGWEEFSEGLSWDIIYMQHADSTPDDWLAEM</sequence>
<evidence type="ECO:0000313" key="2">
    <source>
        <dbReference type="EMBL" id="PWV07069.1"/>
    </source>
</evidence>
<dbReference type="NCBIfam" id="TIGR01631">
    <property type="entry name" value="Trypano_RHS"/>
    <property type="match status" value="1"/>
</dbReference>
<dbReference type="Proteomes" id="UP000246078">
    <property type="component" value="Unassembled WGS sequence"/>
</dbReference>
<name>A0A2V2WHG8_TRYCR</name>
<protein>
    <submittedName>
        <fullName evidence="2">Putative retrotransposon hot spot protein (RHS)</fullName>
    </submittedName>
</protein>
<evidence type="ECO:0000313" key="3">
    <source>
        <dbReference type="Proteomes" id="UP000246078"/>
    </source>
</evidence>
<proteinExistence type="predicted"/>
<organism evidence="2 3">
    <name type="scientific">Trypanosoma cruzi</name>
    <dbReference type="NCBI Taxonomy" id="5693"/>
    <lineage>
        <taxon>Eukaryota</taxon>
        <taxon>Discoba</taxon>
        <taxon>Euglenozoa</taxon>
        <taxon>Kinetoplastea</taxon>
        <taxon>Metakinetoplastina</taxon>
        <taxon>Trypanosomatida</taxon>
        <taxon>Trypanosomatidae</taxon>
        <taxon>Trypanosoma</taxon>
        <taxon>Schizotrypanum</taxon>
    </lineage>
</organism>
<dbReference type="VEuPathDB" id="TriTrypDB:TCSYLVIO_007867"/>
<dbReference type="AlphaFoldDB" id="A0A2V2WHG8"/>
<feature type="domain" description="Retrotransposon hot spot protein,C-terminal" evidence="1">
    <location>
        <begin position="2"/>
        <end position="143"/>
    </location>
</feature>
<dbReference type="VEuPathDB" id="TriTrypDB:TcG_08731"/>
<reference evidence="2 3" key="1">
    <citation type="journal article" date="2018" name="Microb. Genom.">
        <title>Expanding an expanded genome: long-read sequencing of Trypanosoma cruzi.</title>
        <authorList>
            <person name="Berna L."/>
            <person name="Rodriguez M."/>
            <person name="Chiribao M.L."/>
            <person name="Parodi-Talice A."/>
            <person name="Pita S."/>
            <person name="Rijo G."/>
            <person name="Alvarez-Valin F."/>
            <person name="Robello C."/>
        </authorList>
    </citation>
    <scope>NUCLEOTIDE SEQUENCE [LARGE SCALE GENOMIC DNA]</scope>
    <source>
        <strain evidence="2 3">TCC</strain>
    </source>
</reference>
<dbReference type="InterPro" id="IPR046836">
    <property type="entry name" value="RHS_C"/>
</dbReference>
<dbReference type="InterPro" id="IPR006518">
    <property type="entry name" value="Trypano_RHS"/>
</dbReference>